<dbReference type="AlphaFoldDB" id="D3VFD3"/>
<sequence length="1030" mass="112848">MQLTEFNLYHNTPSVHVVDNRQKNIREMAYHRTTVFDNTDVRITRHHYNIGGHQIESIDPRLHDIQTSDPTIQPNLYQQHDLAGNTLHTESIDSGHMFTFNDIEGRSMLVINAQDVKYHYQYETAPLAGRLLSVEEQLAPKTPPRVIERLVWAKNTPEEKTKNLVGKCLRHYDTAGLTQLNSVALTGNATNQTQQLLAEGQDADWQGNQDNEPGWHTKLENETHLTQIQTDATGALLSQTDAKGNTQKLAYNIAGQLKSSWIKLKDQPEKAVIRSLDYTAAGQKLREEHGNGVITEYTYEPETQRLVRIKTYRSDNQLLQDLRYDYDPVGNVIIIHNDAEATRFWHNQKIPSGNQYRYDSLYQLISATGREMASIQQQINQIPLFNRFTDKNAYTNYARYYDYDRSGNLLQIKHCSANNQNNHTINITVSNRTNRGVLSSLTDDPNKVDALFNAGGQQINLLPGQQLNWDSHGRLENVTTSPNTREWYRYGSDGMRIVKNREQNQQQQRVIYLPELELRTTRNNGTIIESLQVITLGEAGRAQVRVLHWEKGQPADVPNDQIRYSYDNLLGSSQLELDSEGQIISREEYCPFGGTSIWTARNQTETNYKTIRYSGKERDATGLYYYGYRYYQPWAGRWLSADPAGTVDGLNLYRMVRNNPVTLTDKDGLAPSPNRNYNTFWFATFLFRRSDEGMSESIRRGQKISRAIAGGILIGGLAATIAVTAGAAIPVILGVAAVGFGIGALLGFNVGKILEKAGGLLARFLQGRSTLLQASAGAAMGAASAASHGATTQGTAVAAGAGAITGTIGALIHNADSGMGGAIGAGTAVGTIDTMMGSSVNLTHEIGAAAGGGAGGMLTGTRGSTRAGINAGIGTYYGAWVGFGLDVASNPKGHLLRYAAGYLAGRGTEMALNRLFGGGLFSRLFGRFASPFAAHLASQTVQLGISRPRFEPIFSLLGGLIGGIGTGLQRRLGYEHTLSKILTTIGNGVDRVADMIGNQVRNEVLVRTGIANAIDYGSSALSAGRNLVIP</sequence>
<evidence type="ECO:0000313" key="3">
    <source>
        <dbReference type="Proteomes" id="UP000008075"/>
    </source>
</evidence>
<dbReference type="NCBIfam" id="TIGR03696">
    <property type="entry name" value="Rhs_assc_core"/>
    <property type="match status" value="1"/>
</dbReference>
<dbReference type="KEGG" id="xne:XNC1_2188"/>
<keyword evidence="1" id="KW-0812">Transmembrane</keyword>
<reference evidence="2 3" key="1">
    <citation type="journal article" date="2011" name="PLoS ONE">
        <title>The entomopathogenic bacterial endosymbionts xenorhabdus and photorhabdus: convergent lifestyles from divergent genomes.</title>
        <authorList>
            <person name="Chaston J.M."/>
            <person name="Suen G."/>
            <person name="Tucker S.L."/>
            <person name="Andersen A.W."/>
            <person name="Bhasin A."/>
            <person name="Bode E."/>
            <person name="Bode H.B."/>
            <person name="Brachmann A.O."/>
            <person name="Cowles C.E."/>
            <person name="Cowles K.N."/>
            <person name="Darby C."/>
            <person name="de Leon L."/>
            <person name="Drace K."/>
            <person name="Du Z."/>
            <person name="Givaudan A."/>
            <person name="Herbert Tran E.E."/>
            <person name="Jewell K.A."/>
            <person name="Knack J.J."/>
            <person name="Krasomil-Osterfeld K.C."/>
            <person name="Kukor R."/>
            <person name="Lanois A."/>
            <person name="Latreille P."/>
            <person name="Leimgruber N.K."/>
            <person name="Lipke C.M."/>
            <person name="Liu R."/>
            <person name="Lu X."/>
            <person name="Martens E.C."/>
            <person name="Marri P.R."/>
            <person name="Medigue C."/>
            <person name="Menard M.L."/>
            <person name="Miller N.M."/>
            <person name="Morales-Soto N."/>
            <person name="Norton S."/>
            <person name="Ogier J.C."/>
            <person name="Orchard S.S."/>
            <person name="Park D."/>
            <person name="Park Y."/>
            <person name="Qurollo B.A."/>
            <person name="Sugar D.R."/>
            <person name="Richards G.R."/>
            <person name="Rouy Z."/>
            <person name="Slominski B."/>
            <person name="Slominski K."/>
            <person name="Snyder H."/>
            <person name="Tjaden B.C."/>
            <person name="van der Hoeven R."/>
            <person name="Welch R.D."/>
            <person name="Wheeler C."/>
            <person name="Xiang B."/>
            <person name="Barbazuk B."/>
            <person name="Gaudriault S."/>
            <person name="Goodner B."/>
            <person name="Slater S.C."/>
            <person name="Forst S."/>
            <person name="Goldman B.S."/>
            <person name="Goodrich-Blair H."/>
        </authorList>
    </citation>
    <scope>NUCLEOTIDE SEQUENCE [LARGE SCALE GENOMIC DNA]</scope>
    <source>
        <strain evidence="3">ATCC 19061 / DSM 3370 / CCUG 14189 / LMG 1036 / NCIMB 9965 / AN6</strain>
    </source>
</reference>
<dbReference type="Proteomes" id="UP000008075">
    <property type="component" value="Chromosome"/>
</dbReference>
<dbReference type="PANTHER" id="PTHR32305">
    <property type="match status" value="1"/>
</dbReference>
<feature type="transmembrane region" description="Helical" evidence="1">
    <location>
        <begin position="704"/>
        <end position="723"/>
    </location>
</feature>
<dbReference type="InterPro" id="IPR041508">
    <property type="entry name" value="TcC-like_repeat"/>
</dbReference>
<accession>D3VFD3</accession>
<dbReference type="InterPro" id="IPR022385">
    <property type="entry name" value="Rhs_assc_core"/>
</dbReference>
<protein>
    <submittedName>
        <fullName evidence="2">C component of insecticidal toxin complex (Tc)</fullName>
    </submittedName>
</protein>
<dbReference type="HOGENOM" id="CLU_010688_1_0_6"/>
<gene>
    <name evidence="2" type="primary">tccC</name>
    <name evidence="2" type="ordered locus">XNC1_2188</name>
</gene>
<keyword evidence="1" id="KW-0472">Membrane</keyword>
<dbReference type="EMBL" id="FN667742">
    <property type="protein sequence ID" value="CBJ90247.1"/>
    <property type="molecule type" value="Genomic_DNA"/>
</dbReference>
<dbReference type="STRING" id="406817.XNC1_2188"/>
<dbReference type="GeneID" id="24905155"/>
<evidence type="ECO:0000313" key="2">
    <source>
        <dbReference type="EMBL" id="CBJ90247.1"/>
    </source>
</evidence>
<dbReference type="InterPro" id="IPR050708">
    <property type="entry name" value="T6SS_VgrG/RHS"/>
</dbReference>
<evidence type="ECO:0000256" key="1">
    <source>
        <dbReference type="SAM" id="Phobius"/>
    </source>
</evidence>
<keyword evidence="1" id="KW-1133">Transmembrane helix</keyword>
<proteinExistence type="predicted"/>
<dbReference type="Pfam" id="PF18807">
    <property type="entry name" value="TTc_toxin_rep"/>
    <property type="match status" value="1"/>
</dbReference>
<dbReference type="PANTHER" id="PTHR32305:SF15">
    <property type="entry name" value="PROTEIN RHSA-RELATED"/>
    <property type="match status" value="1"/>
</dbReference>
<organism evidence="2 3">
    <name type="scientific">Xenorhabdus nematophila (strain ATCC 19061 / DSM 3370 / CCUG 14189 / LMG 1036 / NCIMB 9965 / AN6)</name>
    <dbReference type="NCBI Taxonomy" id="406817"/>
    <lineage>
        <taxon>Bacteria</taxon>
        <taxon>Pseudomonadati</taxon>
        <taxon>Pseudomonadota</taxon>
        <taxon>Gammaproteobacteria</taxon>
        <taxon>Enterobacterales</taxon>
        <taxon>Morganellaceae</taxon>
        <taxon>Xenorhabdus</taxon>
    </lineage>
</organism>
<keyword evidence="3" id="KW-1185">Reference proteome</keyword>
<name>D3VFD3_XENNA</name>
<dbReference type="RefSeq" id="WP_013184297.1">
    <property type="nucleotide sequence ID" value="NC_014228.1"/>
</dbReference>
<feature type="transmembrane region" description="Helical" evidence="1">
    <location>
        <begin position="729"/>
        <end position="748"/>
    </location>
</feature>
<dbReference type="Gene3D" id="2.180.10.10">
    <property type="entry name" value="RHS repeat-associated core"/>
    <property type="match status" value="1"/>
</dbReference>
<dbReference type="eggNOG" id="COG3209">
    <property type="taxonomic scope" value="Bacteria"/>
</dbReference>